<comment type="pathway">
    <text evidence="3 13">Glycan metabolism; cellulose degradation.</text>
</comment>
<dbReference type="Gene3D" id="3.20.20.300">
    <property type="entry name" value="Glycoside hydrolase, family 3, N-terminal domain"/>
    <property type="match status" value="1"/>
</dbReference>
<gene>
    <name evidence="16" type="ORF">VSDG_05305</name>
</gene>
<reference evidence="16 17" key="1">
    <citation type="submission" date="2015-09" db="EMBL/GenBank/DDBJ databases">
        <title>Host preference determinants of Valsa canker pathogens revealed by comparative genomics.</title>
        <authorList>
            <person name="Yin Z."/>
            <person name="Huang L."/>
        </authorList>
    </citation>
    <scope>NUCLEOTIDE SEQUENCE [LARGE SCALE GENOMIC DNA]</scope>
    <source>
        <strain evidence="16 17">YSFL</strain>
    </source>
</reference>
<dbReference type="GO" id="GO:0008422">
    <property type="term" value="F:beta-glucosidase activity"/>
    <property type="evidence" value="ECO:0007669"/>
    <property type="project" value="UniProtKB-EC"/>
</dbReference>
<evidence type="ECO:0000256" key="9">
    <source>
        <dbReference type="ARBA" id="ARBA00023180"/>
    </source>
</evidence>
<dbReference type="InterPro" id="IPR013783">
    <property type="entry name" value="Ig-like_fold"/>
</dbReference>
<comment type="subcellular location">
    <subcellularLocation>
        <location evidence="2">Secreted</location>
    </subcellularLocation>
</comment>
<keyword evidence="11 13" id="KW-0326">Glycosidase</keyword>
<dbReference type="GO" id="GO:0030245">
    <property type="term" value="P:cellulose catabolic process"/>
    <property type="evidence" value="ECO:0007669"/>
    <property type="project" value="UniProtKB-UniPathway"/>
</dbReference>
<keyword evidence="8" id="KW-0136">Cellulose degradation</keyword>
<dbReference type="EMBL" id="LJZO01000023">
    <property type="protein sequence ID" value="ROV95553.1"/>
    <property type="molecule type" value="Genomic_DNA"/>
</dbReference>
<dbReference type="InterPro" id="IPR036962">
    <property type="entry name" value="Glyco_hydro_3_N_sf"/>
</dbReference>
<feature type="chain" id="PRO_5019439345" description="beta-glucosidase" evidence="14">
    <location>
        <begin position="26"/>
        <end position="811"/>
    </location>
</feature>
<protein>
    <recommendedName>
        <fullName evidence="13">beta-glucosidase</fullName>
        <ecNumber evidence="13">3.2.1.21</ecNumber>
    </recommendedName>
</protein>
<dbReference type="EC" id="3.2.1.21" evidence="13"/>
<keyword evidence="6 14" id="KW-0732">Signal</keyword>
<keyword evidence="10 13" id="KW-0119">Carbohydrate metabolism</keyword>
<proteinExistence type="inferred from homology"/>
<dbReference type="STRING" id="252740.A0A423VWU0"/>
<dbReference type="SUPFAM" id="SSF52279">
    <property type="entry name" value="Beta-D-glucan exohydrolase, C-terminal domain"/>
    <property type="match status" value="1"/>
</dbReference>
<evidence type="ECO:0000313" key="16">
    <source>
        <dbReference type="EMBL" id="ROV95553.1"/>
    </source>
</evidence>
<dbReference type="PRINTS" id="PR00133">
    <property type="entry name" value="GLHYDRLASE3"/>
</dbReference>
<dbReference type="InterPro" id="IPR002772">
    <property type="entry name" value="Glyco_hydro_3_C"/>
</dbReference>
<dbReference type="OrthoDB" id="416222at2759"/>
<evidence type="ECO:0000256" key="1">
    <source>
        <dbReference type="ARBA" id="ARBA00000448"/>
    </source>
</evidence>
<evidence type="ECO:0000256" key="13">
    <source>
        <dbReference type="RuleBase" id="RU361161"/>
    </source>
</evidence>
<keyword evidence="12 13" id="KW-0624">Polysaccharide degradation</keyword>
<accession>A0A423VWU0</accession>
<dbReference type="InterPro" id="IPR026891">
    <property type="entry name" value="Fn3-like"/>
</dbReference>
<dbReference type="Proteomes" id="UP000284375">
    <property type="component" value="Unassembled WGS sequence"/>
</dbReference>
<evidence type="ECO:0000256" key="5">
    <source>
        <dbReference type="ARBA" id="ARBA00022525"/>
    </source>
</evidence>
<dbReference type="FunFam" id="3.20.20.300:FF:000002">
    <property type="entry name" value="Probable beta-glucosidase"/>
    <property type="match status" value="1"/>
</dbReference>
<keyword evidence="17" id="KW-1185">Reference proteome</keyword>
<name>A0A423VWU0_CYTCH</name>
<dbReference type="InterPro" id="IPR050288">
    <property type="entry name" value="Cellulose_deg_GH3"/>
</dbReference>
<dbReference type="InterPro" id="IPR017853">
    <property type="entry name" value="GH"/>
</dbReference>
<evidence type="ECO:0000256" key="11">
    <source>
        <dbReference type="ARBA" id="ARBA00023295"/>
    </source>
</evidence>
<dbReference type="Gene3D" id="2.60.40.10">
    <property type="entry name" value="Immunoglobulins"/>
    <property type="match status" value="1"/>
</dbReference>
<evidence type="ECO:0000256" key="8">
    <source>
        <dbReference type="ARBA" id="ARBA00023001"/>
    </source>
</evidence>
<evidence type="ECO:0000256" key="2">
    <source>
        <dbReference type="ARBA" id="ARBA00004613"/>
    </source>
</evidence>
<evidence type="ECO:0000256" key="10">
    <source>
        <dbReference type="ARBA" id="ARBA00023277"/>
    </source>
</evidence>
<comment type="caution">
    <text evidence="16">The sequence shown here is derived from an EMBL/GenBank/DDBJ whole genome shotgun (WGS) entry which is preliminary data.</text>
</comment>
<sequence>MRLTLTRSLQASLAVAIVTVAGATALSDEDFYGQSPPVYPSPAGKGSGEWASAYAAAEALVGQMTLGEQLNVTRAYGSARNACSGNTGSVPRLGWPGMCLQDAGAGVRAADLTSSFPSGIHVGAGWDRRLAYQRGREMGLEFRRKGANIALGPVAGPLGRIALGGRNWEGFSVDPYLSGIMTAETIRGMQDAGVIASLKHLVGNEQETWRRPYNNTQAASSNIDDQTMHELYLWPFMDGVRAGAACAMCSYNRINNSYACQNSKLMNGLLKTELEFQGFVVSDWNAQYGGIAGAAAGLDMIMPEAQGAPWANNLTAAVNNGSISEARVVDMATRILAAWYFVGQNETDFPEPGVGIQNLSLPHELVDARSPESRPVLLEGAIAGHVLVKNVNSTLPLGKPTMLSIFGYDAGPPPTKNIGVLFQLGYESEPEMAEATLGYEAHFSQYAPEGVIFAGGRSGSNGPAYIDSPFGALTQRAKQDGTYLNWDLQSGDPDVNPMSDACLVFINAMATEGWDRDGLHDDFSDGLVLNVASRCARTVVVVHAAGVRLVDRWIEHANVTAAVVAHLPGQDMGGALAAVLYGDVSPSGRLPYTLARNESDYDAAGLYAPCLPASPADRFPQCDYAEGVYVDYRHFDAAGVEPRFEFGFGLSYTTFGYGPATIRSLVEDKGGRKMPRAGGDTPPLQHVMRRLPSSSFSSSTINASSSSSSSSSIWDTVASVTFNLTNTGAVAGDEVAQLYVGIPGRPERQLRGFQKVGLQPGEQAEVVFELTGRDLSVWDVVSQGWVVQRGEYAFYVGSSSRDIRWNGTYTW</sequence>
<dbReference type="Pfam" id="PF14310">
    <property type="entry name" value="Fn3-like"/>
    <property type="match status" value="1"/>
</dbReference>
<evidence type="ECO:0000256" key="3">
    <source>
        <dbReference type="ARBA" id="ARBA00004987"/>
    </source>
</evidence>
<evidence type="ECO:0000259" key="15">
    <source>
        <dbReference type="SMART" id="SM01217"/>
    </source>
</evidence>
<comment type="similarity">
    <text evidence="4 13">Belongs to the glycosyl hydrolase 3 family.</text>
</comment>
<dbReference type="AlphaFoldDB" id="A0A423VWU0"/>
<dbReference type="Pfam" id="PF01915">
    <property type="entry name" value="Glyco_hydro_3_C"/>
    <property type="match status" value="1"/>
</dbReference>
<feature type="domain" description="Fibronectin type III-like" evidence="15">
    <location>
        <begin position="734"/>
        <end position="800"/>
    </location>
</feature>
<evidence type="ECO:0000256" key="4">
    <source>
        <dbReference type="ARBA" id="ARBA00005336"/>
    </source>
</evidence>
<dbReference type="PANTHER" id="PTHR42715">
    <property type="entry name" value="BETA-GLUCOSIDASE"/>
    <property type="match status" value="1"/>
</dbReference>
<comment type="catalytic activity">
    <reaction evidence="1 13">
        <text>Hydrolysis of terminal, non-reducing beta-D-glucosyl residues with release of beta-D-glucose.</text>
        <dbReference type="EC" id="3.2.1.21"/>
    </reaction>
</comment>
<dbReference type="PANTHER" id="PTHR42715:SF5">
    <property type="entry name" value="BETA-GLUCOSIDASE M-RELATED"/>
    <property type="match status" value="1"/>
</dbReference>
<evidence type="ECO:0000256" key="6">
    <source>
        <dbReference type="ARBA" id="ARBA00022729"/>
    </source>
</evidence>
<evidence type="ECO:0000313" key="17">
    <source>
        <dbReference type="Proteomes" id="UP000284375"/>
    </source>
</evidence>
<dbReference type="Pfam" id="PF00933">
    <property type="entry name" value="Glyco_hydro_3"/>
    <property type="match status" value="1"/>
</dbReference>
<dbReference type="InterPro" id="IPR001764">
    <property type="entry name" value="Glyco_hydro_3_N"/>
</dbReference>
<dbReference type="InterPro" id="IPR036881">
    <property type="entry name" value="Glyco_hydro_3_C_sf"/>
</dbReference>
<dbReference type="PROSITE" id="PS00775">
    <property type="entry name" value="GLYCOSYL_HYDROL_F3"/>
    <property type="match status" value="1"/>
</dbReference>
<dbReference type="GO" id="GO:0005576">
    <property type="term" value="C:extracellular region"/>
    <property type="evidence" value="ECO:0007669"/>
    <property type="project" value="UniProtKB-SubCell"/>
</dbReference>
<dbReference type="SMART" id="SM01217">
    <property type="entry name" value="Fn3_like"/>
    <property type="match status" value="1"/>
</dbReference>
<dbReference type="UniPathway" id="UPA00696"/>
<dbReference type="InterPro" id="IPR019800">
    <property type="entry name" value="Glyco_hydro_3_AS"/>
</dbReference>
<feature type="signal peptide" evidence="14">
    <location>
        <begin position="1"/>
        <end position="25"/>
    </location>
</feature>
<dbReference type="Gene3D" id="3.40.50.1700">
    <property type="entry name" value="Glycoside hydrolase family 3 C-terminal domain"/>
    <property type="match status" value="1"/>
</dbReference>
<evidence type="ECO:0000256" key="7">
    <source>
        <dbReference type="ARBA" id="ARBA00022801"/>
    </source>
</evidence>
<keyword evidence="9" id="KW-0325">Glycoprotein</keyword>
<dbReference type="SUPFAM" id="SSF51445">
    <property type="entry name" value="(Trans)glycosidases"/>
    <property type="match status" value="1"/>
</dbReference>
<evidence type="ECO:0000256" key="12">
    <source>
        <dbReference type="ARBA" id="ARBA00023326"/>
    </source>
</evidence>
<organism evidence="16 17">
    <name type="scientific">Cytospora chrysosperma</name>
    <name type="common">Cytospora canker fungus</name>
    <name type="synonym">Sphaeria chrysosperma</name>
    <dbReference type="NCBI Taxonomy" id="252740"/>
    <lineage>
        <taxon>Eukaryota</taxon>
        <taxon>Fungi</taxon>
        <taxon>Dikarya</taxon>
        <taxon>Ascomycota</taxon>
        <taxon>Pezizomycotina</taxon>
        <taxon>Sordariomycetes</taxon>
        <taxon>Sordariomycetidae</taxon>
        <taxon>Diaporthales</taxon>
        <taxon>Cytosporaceae</taxon>
        <taxon>Cytospora</taxon>
    </lineage>
</organism>
<evidence type="ECO:0000256" key="14">
    <source>
        <dbReference type="SAM" id="SignalP"/>
    </source>
</evidence>
<keyword evidence="7 13" id="KW-0378">Hydrolase</keyword>
<keyword evidence="5" id="KW-0964">Secreted</keyword>